<dbReference type="Gene3D" id="3.40.50.12780">
    <property type="entry name" value="N-terminal domain of ligase-like"/>
    <property type="match status" value="1"/>
</dbReference>
<dbReference type="Proteomes" id="UP001144397">
    <property type="component" value="Unassembled WGS sequence"/>
</dbReference>
<dbReference type="InterPro" id="IPR000873">
    <property type="entry name" value="AMP-dep_synth/lig_dom"/>
</dbReference>
<evidence type="ECO:0000313" key="5">
    <source>
        <dbReference type="EMBL" id="GLI22559.1"/>
    </source>
</evidence>
<protein>
    <submittedName>
        <fullName evidence="5">AMP-binding protein</fullName>
    </submittedName>
    <submittedName>
        <fullName evidence="6">Acyl-CoA synthetase (AMP-forming)/AMP-acid ligase II</fullName>
    </submittedName>
</protein>
<dbReference type="Gene3D" id="3.30.300.30">
    <property type="match status" value="1"/>
</dbReference>
<evidence type="ECO:0000256" key="2">
    <source>
        <dbReference type="ARBA" id="ARBA00022598"/>
    </source>
</evidence>
<dbReference type="PANTHER" id="PTHR43201:SF5">
    <property type="entry name" value="MEDIUM-CHAIN ACYL-COA LIGASE ACSF2, MITOCHONDRIAL"/>
    <property type="match status" value="1"/>
</dbReference>
<dbReference type="SUPFAM" id="SSF56801">
    <property type="entry name" value="Acetyl-CoA synthetase-like"/>
    <property type="match status" value="1"/>
</dbReference>
<sequence length="548" mass="59353">MSNPFRNATYAQAIALLDAHHGDQDALVFRDQRFSFADLRRESDAASRRFAALGLKAGDKVGILMPNRPEFVWSWLGAAQMGLVCVMLNTRLRRDEIAYQLGQSDCRAVIVADAGDGPDFLTALAELCPGLRHGAPGAIAGEPLPLLEFVIICEDTNRGYAGALTWAGLDGASGAMPEMADDPASPAIISYSSGTTALPKGAMISHCLWRKAWDIGIRVDLTADDCLYLAIPMFGSMATMNGIAPYWVRGAKVVLGEQFDAGACLAAIAREKVTGMHVLPPILRQLLAHEDFRRSNTSSLRLAYTLSIDPEILAQVEDELGVPGTITGYGMTETTTVVTRNRWDDPREVRHATQGWPLPDLEVAIVDPGTLVPMAAGEPGEIWVRGYSVMLGYYKKPEETARAITSDGWLRTGDWGRQDDTGRVTLLGRLGDTYKSRGFNVSPAEVEYVLQRHPSVEVCAIVGVPDDRHGEVGIAFVVPAAEGSAQEADLLGYLKPRIAAYKMPARVFLIDALPLTSGTGKVQKFKLREEALDRLGLVPPALRRPASA</sequence>
<evidence type="ECO:0000313" key="7">
    <source>
        <dbReference type="Proteomes" id="UP001144397"/>
    </source>
</evidence>
<dbReference type="EMBL" id="BSDO01000002">
    <property type="protein sequence ID" value="GLI22559.1"/>
    <property type="molecule type" value="Genomic_DNA"/>
</dbReference>
<evidence type="ECO:0000259" key="4">
    <source>
        <dbReference type="Pfam" id="PF13193"/>
    </source>
</evidence>
<dbReference type="EMBL" id="JAVDPY010000001">
    <property type="protein sequence ID" value="MDR6331650.1"/>
    <property type="molecule type" value="Genomic_DNA"/>
</dbReference>
<dbReference type="InterPro" id="IPR042099">
    <property type="entry name" value="ANL_N_sf"/>
</dbReference>
<dbReference type="Proteomes" id="UP001245370">
    <property type="component" value="Unassembled WGS sequence"/>
</dbReference>
<dbReference type="PANTHER" id="PTHR43201">
    <property type="entry name" value="ACYL-COA SYNTHETASE"/>
    <property type="match status" value="1"/>
</dbReference>
<organism evidence="5 7">
    <name type="scientific">Xanthobacter flavus</name>
    <dbReference type="NCBI Taxonomy" id="281"/>
    <lineage>
        <taxon>Bacteria</taxon>
        <taxon>Pseudomonadati</taxon>
        <taxon>Pseudomonadota</taxon>
        <taxon>Alphaproteobacteria</taxon>
        <taxon>Hyphomicrobiales</taxon>
        <taxon>Xanthobacteraceae</taxon>
        <taxon>Xanthobacter</taxon>
    </lineage>
</organism>
<reference evidence="6 8" key="2">
    <citation type="submission" date="2023-07" db="EMBL/GenBank/DDBJ databases">
        <title>Genomic Encyclopedia of Type Strains, Phase IV (KMG-IV): sequencing the most valuable type-strain genomes for metagenomic binning, comparative biology and taxonomic classification.</title>
        <authorList>
            <person name="Goeker M."/>
        </authorList>
    </citation>
    <scope>NUCLEOTIDE SEQUENCE [LARGE SCALE GENOMIC DNA]</scope>
    <source>
        <strain evidence="6 8">DSM 338</strain>
    </source>
</reference>
<feature type="domain" description="AMP-binding enzyme C-terminal" evidence="4">
    <location>
        <begin position="445"/>
        <end position="517"/>
    </location>
</feature>
<comment type="similarity">
    <text evidence="1">Belongs to the ATP-dependent AMP-binding enzyme family.</text>
</comment>
<proteinExistence type="inferred from homology"/>
<dbReference type="InterPro" id="IPR045851">
    <property type="entry name" value="AMP-bd_C_sf"/>
</dbReference>
<dbReference type="GeneID" id="95763023"/>
<dbReference type="Pfam" id="PF13193">
    <property type="entry name" value="AMP-binding_C"/>
    <property type="match status" value="1"/>
</dbReference>
<dbReference type="AlphaFoldDB" id="A0A9W6FJC3"/>
<name>A0A9W6FJC3_XANFL</name>
<dbReference type="GO" id="GO:0031956">
    <property type="term" value="F:medium-chain fatty acid-CoA ligase activity"/>
    <property type="evidence" value="ECO:0007669"/>
    <property type="project" value="TreeGrafter"/>
</dbReference>
<gene>
    <name evidence="6" type="ORF">GGQ86_000097</name>
    <name evidence="5" type="ORF">XFLAVUS301_22330</name>
</gene>
<reference evidence="5" key="1">
    <citation type="submission" date="2022-12" db="EMBL/GenBank/DDBJ databases">
        <title>Reference genome sequencing for broad-spectrum identification of bacterial and archaeal isolates by mass spectrometry.</title>
        <authorList>
            <person name="Sekiguchi Y."/>
            <person name="Tourlousse D.M."/>
        </authorList>
    </citation>
    <scope>NUCLEOTIDE SEQUENCE</scope>
    <source>
        <strain evidence="5">301</strain>
    </source>
</reference>
<dbReference type="GO" id="GO:0006631">
    <property type="term" value="P:fatty acid metabolic process"/>
    <property type="evidence" value="ECO:0007669"/>
    <property type="project" value="TreeGrafter"/>
</dbReference>
<evidence type="ECO:0000313" key="6">
    <source>
        <dbReference type="EMBL" id="MDR6331650.1"/>
    </source>
</evidence>
<evidence type="ECO:0000313" key="8">
    <source>
        <dbReference type="Proteomes" id="UP001245370"/>
    </source>
</evidence>
<comment type="caution">
    <text evidence="5">The sequence shown here is derived from an EMBL/GenBank/DDBJ whole genome shotgun (WGS) entry which is preliminary data.</text>
</comment>
<keyword evidence="2 6" id="KW-0436">Ligase</keyword>
<dbReference type="InterPro" id="IPR025110">
    <property type="entry name" value="AMP-bd_C"/>
</dbReference>
<feature type="domain" description="AMP-dependent synthetase/ligase" evidence="3">
    <location>
        <begin position="20"/>
        <end position="394"/>
    </location>
</feature>
<dbReference type="Pfam" id="PF00501">
    <property type="entry name" value="AMP-binding"/>
    <property type="match status" value="1"/>
</dbReference>
<accession>A0A9W6FJC3</accession>
<keyword evidence="8" id="KW-1185">Reference proteome</keyword>
<evidence type="ECO:0000259" key="3">
    <source>
        <dbReference type="Pfam" id="PF00501"/>
    </source>
</evidence>
<evidence type="ECO:0000256" key="1">
    <source>
        <dbReference type="ARBA" id="ARBA00006432"/>
    </source>
</evidence>
<dbReference type="RefSeq" id="WP_281807521.1">
    <property type="nucleotide sequence ID" value="NZ_BSDO01000002.1"/>
</dbReference>